<gene>
    <name evidence="2" type="ORF">GCM10010507_37240</name>
</gene>
<proteinExistence type="predicted"/>
<dbReference type="Proteomes" id="UP000646244">
    <property type="component" value="Unassembled WGS sequence"/>
</dbReference>
<reference evidence="2" key="1">
    <citation type="journal article" date="2014" name="Int. J. Syst. Evol. Microbiol.">
        <title>Complete genome sequence of Corynebacterium casei LMG S-19264T (=DSM 44701T), isolated from a smear-ripened cheese.</title>
        <authorList>
            <consortium name="US DOE Joint Genome Institute (JGI-PGF)"/>
            <person name="Walter F."/>
            <person name="Albersmeier A."/>
            <person name="Kalinowski J."/>
            <person name="Ruckert C."/>
        </authorList>
    </citation>
    <scope>NUCLEOTIDE SEQUENCE</scope>
    <source>
        <strain evidence="2">JCM 4633</strain>
    </source>
</reference>
<sequence length="563" mass="60288">MTGPTPDGMRGQPPERRRATAWAWPSDGGGRAGGSYAPGLTAAVPAGQGPAMPDLAAGRLYRAVSGVDGEARPMADAERAELHDPLAEVFFRHGRFPMSSRELLAGLDGAGAVPEQSVFLVSESGQLPPPAAPGLHRDIRYAITRAERGRIPDLLISTGANSDPDTTFLQVAAWDAQAGHFNYYMRIRPAWVWTGDSWSALAPASRGHGCFDSHVNGSVVMKELKQPWIHWQSMAATIRLAPDDPLRGDPLYGQVAGAEQLETTVKALVGRWTDARLAKVTAGGTVDRPDHLLRQLFTSTTVNLTSTSVQSATVRADGDDLVLPIGFWLNGDALLDDLGLPVASAPPRVPAALYLGSLSRFGFRMQERTSGFSQPGDTFFAFLVPEAAREDNDVVHRMVLAGIVPAKFAAAALMVDFPNPVYSTDRARLMAYVPTAPTPAAALADSVADAITTAARGLPQDSPEARFAEHWALADDAWPTAFAARVDTYLGRAAARTGTPEGFDDLTRLAESRRRDFRSRKLNEFELTLPVTDIPADAPRLRMNEDATVTTTAPAPVTQGATP</sequence>
<comment type="caution">
    <text evidence="2">The sequence shown here is derived from an EMBL/GenBank/DDBJ whole genome shotgun (WGS) entry which is preliminary data.</text>
</comment>
<protein>
    <submittedName>
        <fullName evidence="2">Uncharacterized protein</fullName>
    </submittedName>
</protein>
<dbReference type="RefSeq" id="WP_229844917.1">
    <property type="nucleotide sequence ID" value="NZ_BMVB01000012.1"/>
</dbReference>
<dbReference type="AlphaFoldDB" id="A0A918TR01"/>
<name>A0A918TR01_STRCJ</name>
<dbReference type="EMBL" id="BMVB01000012">
    <property type="protein sequence ID" value="GHC57194.1"/>
    <property type="molecule type" value="Genomic_DNA"/>
</dbReference>
<reference evidence="2" key="2">
    <citation type="submission" date="2020-09" db="EMBL/GenBank/DDBJ databases">
        <authorList>
            <person name="Sun Q."/>
            <person name="Ohkuma M."/>
        </authorList>
    </citation>
    <scope>NUCLEOTIDE SEQUENCE</scope>
    <source>
        <strain evidence="2">JCM 4633</strain>
    </source>
</reference>
<organism evidence="2 3">
    <name type="scientific">Streptomyces cinnamoneus</name>
    <name type="common">Streptoverticillium cinnamoneum</name>
    <dbReference type="NCBI Taxonomy" id="53446"/>
    <lineage>
        <taxon>Bacteria</taxon>
        <taxon>Bacillati</taxon>
        <taxon>Actinomycetota</taxon>
        <taxon>Actinomycetes</taxon>
        <taxon>Kitasatosporales</taxon>
        <taxon>Streptomycetaceae</taxon>
        <taxon>Streptomyces</taxon>
        <taxon>Streptomyces cinnamoneus group</taxon>
    </lineage>
</organism>
<feature type="region of interest" description="Disordered" evidence="1">
    <location>
        <begin position="1"/>
        <end position="30"/>
    </location>
</feature>
<evidence type="ECO:0000313" key="2">
    <source>
        <dbReference type="EMBL" id="GHC57194.1"/>
    </source>
</evidence>
<evidence type="ECO:0000256" key="1">
    <source>
        <dbReference type="SAM" id="MobiDB-lite"/>
    </source>
</evidence>
<accession>A0A918TR01</accession>
<evidence type="ECO:0000313" key="3">
    <source>
        <dbReference type="Proteomes" id="UP000646244"/>
    </source>
</evidence>